<dbReference type="PROSITE" id="PS00139">
    <property type="entry name" value="THIOL_PROTEASE_CYS"/>
    <property type="match status" value="1"/>
</dbReference>
<dbReference type="Gene3D" id="1.10.287.2250">
    <property type="match status" value="1"/>
</dbReference>
<keyword evidence="3" id="KW-0378">Hydrolase</keyword>
<dbReference type="InterPro" id="IPR013128">
    <property type="entry name" value="Peptidase_C1A"/>
</dbReference>
<dbReference type="PANTHER" id="PTHR12411">
    <property type="entry name" value="CYSTEINE PROTEASE FAMILY C1-RELATED"/>
    <property type="match status" value="1"/>
</dbReference>
<gene>
    <name evidence="11" type="primary">LOC100905919</name>
</gene>
<dbReference type="SMART" id="SM00848">
    <property type="entry name" value="Inhibitor_I29"/>
    <property type="match status" value="1"/>
</dbReference>
<evidence type="ECO:0000313" key="11">
    <source>
        <dbReference type="RefSeq" id="XP_003743430.1"/>
    </source>
</evidence>
<evidence type="ECO:0000256" key="6">
    <source>
        <dbReference type="ARBA" id="ARBA00023157"/>
    </source>
</evidence>
<evidence type="ECO:0000313" key="10">
    <source>
        <dbReference type="Proteomes" id="UP000694867"/>
    </source>
</evidence>
<dbReference type="InterPro" id="IPR000668">
    <property type="entry name" value="Peptidase_C1A_C"/>
</dbReference>
<dbReference type="KEGG" id="goe:100905919"/>
<dbReference type="InterPro" id="IPR038765">
    <property type="entry name" value="Papain-like_cys_pep_sf"/>
</dbReference>
<keyword evidence="2" id="KW-0645">Protease</keyword>
<evidence type="ECO:0000259" key="8">
    <source>
        <dbReference type="SMART" id="SM00645"/>
    </source>
</evidence>
<organism evidence="10 11">
    <name type="scientific">Galendromus occidentalis</name>
    <name type="common">western predatory mite</name>
    <dbReference type="NCBI Taxonomy" id="34638"/>
    <lineage>
        <taxon>Eukaryota</taxon>
        <taxon>Metazoa</taxon>
        <taxon>Ecdysozoa</taxon>
        <taxon>Arthropoda</taxon>
        <taxon>Chelicerata</taxon>
        <taxon>Arachnida</taxon>
        <taxon>Acari</taxon>
        <taxon>Parasitiformes</taxon>
        <taxon>Mesostigmata</taxon>
        <taxon>Gamasina</taxon>
        <taxon>Phytoseioidea</taxon>
        <taxon>Phytoseiidae</taxon>
        <taxon>Typhlodrominae</taxon>
        <taxon>Galendromus</taxon>
    </lineage>
</organism>
<dbReference type="AlphaFoldDB" id="A0AAJ6QTI3"/>
<dbReference type="SMART" id="SM00645">
    <property type="entry name" value="Pept_C1"/>
    <property type="match status" value="1"/>
</dbReference>
<dbReference type="PROSITE" id="PS00640">
    <property type="entry name" value="THIOL_PROTEASE_ASN"/>
    <property type="match status" value="1"/>
</dbReference>
<keyword evidence="6" id="KW-1015">Disulfide bond</keyword>
<feature type="signal peptide" evidence="7">
    <location>
        <begin position="1"/>
        <end position="19"/>
    </location>
</feature>
<evidence type="ECO:0000259" key="9">
    <source>
        <dbReference type="SMART" id="SM00848"/>
    </source>
</evidence>
<proteinExistence type="inferred from homology"/>
<dbReference type="InterPro" id="IPR000169">
    <property type="entry name" value="Pept_cys_AS"/>
</dbReference>
<evidence type="ECO:0000256" key="3">
    <source>
        <dbReference type="ARBA" id="ARBA00022801"/>
    </source>
</evidence>
<name>A0AAJ6QTI3_9ACAR</name>
<dbReference type="CDD" id="cd02248">
    <property type="entry name" value="Peptidase_C1A"/>
    <property type="match status" value="1"/>
</dbReference>
<dbReference type="PRINTS" id="PR00705">
    <property type="entry name" value="PAPAIN"/>
</dbReference>
<dbReference type="InterPro" id="IPR039417">
    <property type="entry name" value="Peptidase_C1A_papain-like"/>
</dbReference>
<dbReference type="Pfam" id="PF08246">
    <property type="entry name" value="Inhibitor_I29"/>
    <property type="match status" value="1"/>
</dbReference>
<accession>A0AAJ6QTI3</accession>
<dbReference type="SUPFAM" id="SSF54001">
    <property type="entry name" value="Cysteine proteinases"/>
    <property type="match status" value="1"/>
</dbReference>
<comment type="similarity">
    <text evidence="1">Belongs to the peptidase C1 family.</text>
</comment>
<dbReference type="Pfam" id="PF00112">
    <property type="entry name" value="Peptidase_C1"/>
    <property type="match status" value="1"/>
</dbReference>
<dbReference type="InterPro" id="IPR013201">
    <property type="entry name" value="Prot_inhib_I29"/>
</dbReference>
<dbReference type="InterPro" id="IPR025661">
    <property type="entry name" value="Pept_asp_AS"/>
</dbReference>
<evidence type="ECO:0000256" key="5">
    <source>
        <dbReference type="ARBA" id="ARBA00023145"/>
    </source>
</evidence>
<dbReference type="RefSeq" id="XP_003743430.1">
    <property type="nucleotide sequence ID" value="XM_003743382.2"/>
</dbReference>
<dbReference type="Proteomes" id="UP000694867">
    <property type="component" value="Unplaced"/>
</dbReference>
<dbReference type="GeneID" id="100905919"/>
<dbReference type="Gene3D" id="3.90.70.10">
    <property type="entry name" value="Cysteine proteinases"/>
    <property type="match status" value="1"/>
</dbReference>
<protein>
    <submittedName>
        <fullName evidence="11">Zingipain-1</fullName>
    </submittedName>
</protein>
<feature type="chain" id="PRO_5042509812" evidence="7">
    <location>
        <begin position="20"/>
        <end position="343"/>
    </location>
</feature>
<reference evidence="11" key="1">
    <citation type="submission" date="2025-08" db="UniProtKB">
        <authorList>
            <consortium name="RefSeq"/>
        </authorList>
    </citation>
    <scope>IDENTIFICATION</scope>
</reference>
<evidence type="ECO:0000256" key="4">
    <source>
        <dbReference type="ARBA" id="ARBA00022807"/>
    </source>
</evidence>
<dbReference type="GO" id="GO:0006508">
    <property type="term" value="P:proteolysis"/>
    <property type="evidence" value="ECO:0007669"/>
    <property type="project" value="UniProtKB-KW"/>
</dbReference>
<keyword evidence="4" id="KW-0788">Thiol protease</keyword>
<keyword evidence="10" id="KW-1185">Reference proteome</keyword>
<keyword evidence="5" id="KW-0865">Zymogen</keyword>
<sequence>MKPFTACVTVAALLSGVLSAPSSSDVSKWESFKSLHGKRHAPSQDAVRMAKFIQRSREIDAHNARYEAGLESFSLKLNQYSDLSPEEFAQNALGFTPSNDSLPQPHSLEVAPSLPESLDYRETGIMTPVKSQGGCGSCYAFAATGALESYILRLSTNKNVDLSEQDVVDCSYRKFMGNNMNGGCRGGHPTAVFDYYKEKDVIMEDSYEYVSGQTGTHQECKIKTPEHKFIRDRLRHKHVRPERESDLKQYLVEYGPLVIGIAADNEHKAMFKDLGDGIFDVDYTVNLQPNHVVVLAGYGSENGKDYWIIKNSWGTDWGVGGYGKIVAGKNMANIMASGIWILE</sequence>
<feature type="domain" description="Cathepsin propeptide inhibitor" evidence="9">
    <location>
        <begin position="29"/>
        <end position="88"/>
    </location>
</feature>
<dbReference type="GO" id="GO:0008234">
    <property type="term" value="F:cysteine-type peptidase activity"/>
    <property type="evidence" value="ECO:0007669"/>
    <property type="project" value="UniProtKB-KW"/>
</dbReference>
<evidence type="ECO:0000256" key="7">
    <source>
        <dbReference type="SAM" id="SignalP"/>
    </source>
</evidence>
<keyword evidence="7" id="KW-0732">Signal</keyword>
<evidence type="ECO:0000256" key="1">
    <source>
        <dbReference type="ARBA" id="ARBA00008455"/>
    </source>
</evidence>
<feature type="domain" description="Peptidase C1A papain C-terminal" evidence="8">
    <location>
        <begin position="114"/>
        <end position="340"/>
    </location>
</feature>
<evidence type="ECO:0000256" key="2">
    <source>
        <dbReference type="ARBA" id="ARBA00022670"/>
    </source>
</evidence>